<dbReference type="AlphaFoldDB" id="A0A498CUX6"/>
<keyword evidence="2" id="KW-0813">Transport</keyword>
<dbReference type="Pfam" id="PF13407">
    <property type="entry name" value="Peripla_BP_4"/>
    <property type="match status" value="1"/>
</dbReference>
<reference evidence="13 14" key="1">
    <citation type="submission" date="2018-10" db="EMBL/GenBank/DDBJ databases">
        <title>Anaerotruncus faecis sp. nov., isolated from human feces.</title>
        <authorList>
            <person name="Wang Y.-J."/>
        </authorList>
    </citation>
    <scope>NUCLEOTIDE SEQUENCE [LARGE SCALE GENOMIC DNA]</scope>
    <source>
        <strain evidence="13 14">22A2-44</strain>
    </source>
</reference>
<dbReference type="Gene3D" id="3.40.50.2300">
    <property type="match status" value="2"/>
</dbReference>
<keyword evidence="7" id="KW-0106">Calcium</keyword>
<dbReference type="SUPFAM" id="SSF53822">
    <property type="entry name" value="Periplasmic binding protein-like I"/>
    <property type="match status" value="1"/>
</dbReference>
<dbReference type="PANTHER" id="PTHR30036">
    <property type="entry name" value="D-XYLOSE-BINDING PERIPLASMIC PROTEIN"/>
    <property type="match status" value="1"/>
</dbReference>
<dbReference type="InterPro" id="IPR050555">
    <property type="entry name" value="Bact_Solute-Bind_Prot2"/>
</dbReference>
<dbReference type="PROSITE" id="PS51257">
    <property type="entry name" value="PROKAR_LIPOPROTEIN"/>
    <property type="match status" value="1"/>
</dbReference>
<comment type="subcellular location">
    <subcellularLocation>
        <location evidence="1">Cell envelope</location>
    </subcellularLocation>
</comment>
<sequence>MKKILSALLVVMIVLSLGACGSEPAAAPSETAPAADAAPSEEAPAEEPAAAPAQITIGASIRKYDDTYLTEQRNNMKIKGDELGVTIDFTDSKADQTTQNNNIDMYITKEYNALAINMQERSAADVVIEKAKNANIPVVFFNTEPFEEAMAMWDKVYYVGAKAEESGLMQGKAMVDYWNSHPEADKNGDGIVQYVIIMGEPGHQDAELRSEYCVKAMTDAGLQVEEVAKDTAMWDRVKGQDKMATFLAAHDNIEAVFCNNDDMALGAIEALKAQGYFTGDKYMPVFGVDATEPGKEAIIEGTMLATSLNDAKNQGFAVVQLCDLLAKGETPTSENLGYEMDGQYVWIPYVAVSKENVDQFS</sequence>
<evidence type="ECO:0000256" key="10">
    <source>
        <dbReference type="SAM" id="MobiDB-lite"/>
    </source>
</evidence>
<keyword evidence="4" id="KW-0479">Metal-binding</keyword>
<feature type="chain" id="PRO_5038961533" description="D-galactose/methyl-galactoside binding periplasmic protein MglB" evidence="11">
    <location>
        <begin position="22"/>
        <end position="361"/>
    </location>
</feature>
<evidence type="ECO:0000256" key="6">
    <source>
        <dbReference type="ARBA" id="ARBA00022764"/>
    </source>
</evidence>
<proteinExistence type="predicted"/>
<feature type="domain" description="Periplasmic binding protein" evidence="12">
    <location>
        <begin position="58"/>
        <end position="329"/>
    </location>
</feature>
<evidence type="ECO:0000313" key="13">
    <source>
        <dbReference type="EMBL" id="RLL10924.1"/>
    </source>
</evidence>
<evidence type="ECO:0000256" key="1">
    <source>
        <dbReference type="ARBA" id="ARBA00004196"/>
    </source>
</evidence>
<keyword evidence="3" id="KW-0762">Sugar transport</keyword>
<gene>
    <name evidence="13" type="ORF">D4A47_07630</name>
</gene>
<dbReference type="PANTHER" id="PTHR30036:SF2">
    <property type="entry name" value="D-GALACTOSE_METHYL-GALACTOSIDE BINDING PERIPLASMIC PROTEIN MGLB"/>
    <property type="match status" value="1"/>
</dbReference>
<evidence type="ECO:0000256" key="4">
    <source>
        <dbReference type="ARBA" id="ARBA00022723"/>
    </source>
</evidence>
<evidence type="ECO:0000256" key="11">
    <source>
        <dbReference type="SAM" id="SignalP"/>
    </source>
</evidence>
<name>A0A498CUX6_9FIRM</name>
<dbReference type="EMBL" id="RCHT01000011">
    <property type="protein sequence ID" value="RLL10924.1"/>
    <property type="molecule type" value="Genomic_DNA"/>
</dbReference>
<dbReference type="GO" id="GO:0030246">
    <property type="term" value="F:carbohydrate binding"/>
    <property type="evidence" value="ECO:0007669"/>
    <property type="project" value="InterPro"/>
</dbReference>
<keyword evidence="6" id="KW-0574">Periplasm</keyword>
<evidence type="ECO:0000256" key="3">
    <source>
        <dbReference type="ARBA" id="ARBA00022597"/>
    </source>
</evidence>
<dbReference type="InterPro" id="IPR025997">
    <property type="entry name" value="SBP_2_dom"/>
</dbReference>
<comment type="subunit">
    <text evidence="8">The ABC transporter complex is composed of one ATP-binding protein (MglA), two transmembrane proteins (MglC) and a solute-binding protein (MglB).</text>
</comment>
<dbReference type="RefSeq" id="WP_121586832.1">
    <property type="nucleotide sequence ID" value="NZ_DBFSDP010000075.1"/>
</dbReference>
<keyword evidence="5 11" id="KW-0732">Signal</keyword>
<dbReference type="InterPro" id="IPR044085">
    <property type="entry name" value="MglB-like_PBP1"/>
</dbReference>
<dbReference type="CDD" id="cd01539">
    <property type="entry name" value="PBP1_GGBP"/>
    <property type="match status" value="1"/>
</dbReference>
<keyword evidence="14" id="KW-1185">Reference proteome</keyword>
<organism evidence="13 14">
    <name type="scientific">Anaerotruncus massiliensis</name>
    <name type="common">ex Liu et al. 2021</name>
    <dbReference type="NCBI Taxonomy" id="2321404"/>
    <lineage>
        <taxon>Bacteria</taxon>
        <taxon>Bacillati</taxon>
        <taxon>Bacillota</taxon>
        <taxon>Clostridia</taxon>
        <taxon>Eubacteriales</taxon>
        <taxon>Oscillospiraceae</taxon>
        <taxon>Anaerotruncus</taxon>
    </lineage>
</organism>
<evidence type="ECO:0000256" key="9">
    <source>
        <dbReference type="ARBA" id="ARBA00034344"/>
    </source>
</evidence>
<evidence type="ECO:0000313" key="14">
    <source>
        <dbReference type="Proteomes" id="UP000276301"/>
    </source>
</evidence>
<evidence type="ECO:0000256" key="2">
    <source>
        <dbReference type="ARBA" id="ARBA00022448"/>
    </source>
</evidence>
<dbReference type="GO" id="GO:0046872">
    <property type="term" value="F:metal ion binding"/>
    <property type="evidence" value="ECO:0007669"/>
    <property type="project" value="UniProtKB-KW"/>
</dbReference>
<evidence type="ECO:0000256" key="8">
    <source>
        <dbReference type="ARBA" id="ARBA00034323"/>
    </source>
</evidence>
<evidence type="ECO:0000256" key="7">
    <source>
        <dbReference type="ARBA" id="ARBA00022837"/>
    </source>
</evidence>
<dbReference type="InterPro" id="IPR028082">
    <property type="entry name" value="Peripla_BP_I"/>
</dbReference>
<evidence type="ECO:0000259" key="12">
    <source>
        <dbReference type="Pfam" id="PF13407"/>
    </source>
</evidence>
<accession>A0A498CUX6</accession>
<feature type="region of interest" description="Disordered" evidence="10">
    <location>
        <begin position="25"/>
        <end position="52"/>
    </location>
</feature>
<dbReference type="Proteomes" id="UP000276301">
    <property type="component" value="Unassembled WGS sequence"/>
</dbReference>
<evidence type="ECO:0000256" key="5">
    <source>
        <dbReference type="ARBA" id="ARBA00022729"/>
    </source>
</evidence>
<dbReference type="GO" id="GO:0030288">
    <property type="term" value="C:outer membrane-bounded periplasmic space"/>
    <property type="evidence" value="ECO:0007669"/>
    <property type="project" value="TreeGrafter"/>
</dbReference>
<protein>
    <recommendedName>
        <fullName evidence="9">D-galactose/methyl-galactoside binding periplasmic protein MglB</fullName>
    </recommendedName>
</protein>
<feature type="signal peptide" evidence="11">
    <location>
        <begin position="1"/>
        <end position="21"/>
    </location>
</feature>
<comment type="caution">
    <text evidence="13">The sequence shown here is derived from an EMBL/GenBank/DDBJ whole genome shotgun (WGS) entry which is preliminary data.</text>
</comment>